<dbReference type="Pfam" id="PF01697">
    <property type="entry name" value="Glyco_transf_92"/>
    <property type="match status" value="1"/>
</dbReference>
<dbReference type="RefSeq" id="XP_011308662.1">
    <property type="nucleotide sequence ID" value="XM_011310360.1"/>
</dbReference>
<reference evidence="11" key="2">
    <citation type="submission" date="2025-04" db="UniProtKB">
        <authorList>
            <consortium name="RefSeq"/>
        </authorList>
    </citation>
    <scope>IDENTIFICATION</scope>
    <source>
        <strain evidence="11">USDA-PBARC FA_bdor</strain>
        <tissue evidence="11">Whole organism</tissue>
    </source>
</reference>
<feature type="transmembrane region" description="Helical" evidence="8">
    <location>
        <begin position="21"/>
        <end position="38"/>
    </location>
</feature>
<dbReference type="AlphaFoldDB" id="A0A0C9RAC0"/>
<proteinExistence type="inferred from homology"/>
<comment type="subcellular location">
    <subcellularLocation>
        <location evidence="1">Membrane</location>
        <topology evidence="1">Single-pass membrane protein</topology>
    </subcellularLocation>
</comment>
<evidence type="ECO:0000256" key="6">
    <source>
        <dbReference type="ARBA" id="ARBA00022989"/>
    </source>
</evidence>
<accession>A0A9R1TGE0</accession>
<evidence type="ECO:0000313" key="10">
    <source>
        <dbReference type="Proteomes" id="UP000694866"/>
    </source>
</evidence>
<dbReference type="InterPro" id="IPR008166">
    <property type="entry name" value="Glyco_transf_92"/>
</dbReference>
<dbReference type="KEGG" id="fas:105269820"/>
<dbReference type="PANTHER" id="PTHR21461:SF1">
    <property type="entry name" value="GLYCOSYLTRANSFERASE FAMILY 92 PROTEIN"/>
    <property type="match status" value="1"/>
</dbReference>
<evidence type="ECO:0000256" key="8">
    <source>
        <dbReference type="RuleBase" id="RU366017"/>
    </source>
</evidence>
<dbReference type="EC" id="2.4.1.-" evidence="8"/>
<dbReference type="GO" id="GO:0016020">
    <property type="term" value="C:membrane"/>
    <property type="evidence" value="ECO:0007669"/>
    <property type="project" value="UniProtKB-SubCell"/>
</dbReference>
<dbReference type="GO" id="GO:0016757">
    <property type="term" value="F:glycosyltransferase activity"/>
    <property type="evidence" value="ECO:0007669"/>
    <property type="project" value="UniProtKB-UniRule"/>
</dbReference>
<dbReference type="PANTHER" id="PTHR21461">
    <property type="entry name" value="GLYCOSYLTRANSFERASE FAMILY 92 PROTEIN"/>
    <property type="match status" value="1"/>
</dbReference>
<dbReference type="OrthoDB" id="2526284at2759"/>
<evidence type="ECO:0000256" key="2">
    <source>
        <dbReference type="ARBA" id="ARBA00007647"/>
    </source>
</evidence>
<evidence type="ECO:0000313" key="11">
    <source>
        <dbReference type="RefSeq" id="XP_011308662.1"/>
    </source>
</evidence>
<keyword evidence="6 8" id="KW-1133">Transmembrane helix</keyword>
<evidence type="ECO:0000256" key="4">
    <source>
        <dbReference type="ARBA" id="ARBA00022679"/>
    </source>
</evidence>
<dbReference type="Proteomes" id="UP000694866">
    <property type="component" value="Unplaced"/>
</dbReference>
<dbReference type="EMBL" id="GBYB01013374">
    <property type="protein sequence ID" value="JAG83141.1"/>
    <property type="molecule type" value="Transcribed_RNA"/>
</dbReference>
<name>A0A0C9RAC0_9HYME</name>
<gene>
    <name evidence="9" type="primary">F13G3.3_0</name>
    <name evidence="11" type="synonym">LOC105269820</name>
    <name evidence="9" type="ORF">g.9394</name>
</gene>
<keyword evidence="7 8" id="KW-0472">Membrane</keyword>
<keyword evidence="10" id="KW-1185">Reference proteome</keyword>
<sequence>MVFKYRPIFNWNFFRRNLRRAKIFPILLASLGVVWIVVQQMRLWNLSSLKSMTETFGDELRREMERLIIVNESDDTWRNLGVNDWRGFSAYLETRPEVVLEEDDSLIYAGSTWGFIRIISIVPVSAASTQLACSFRYHSTANHTTILKKPSIRTELVAFGENFGMYYSAAYILCPLPYPNEALPPGAQLPVGLTVSINRDRSTDSPDPTDFITIRYPKPQATNEKSFAVCVQPFHHHFDKVDDLIAFIEYYRMMGVNRFTFYRDSVTSGVDRVLDYYSRLNVAVVLHWKLQDLYDFERNLRVDGIYAALNDCLYRSVFYDGYRYVLGVDVDEYIVPRRHDNFTEMMEHLNPEGAGITGAWIFRNVFYYLMYDDDLVTLSPGTPRMNFHSKTRRWERTNPPHDRSKFIVQGRDVVELGNHRIWKLKRTWSLFTRFKETAVDPDVGTSNHYRFCETEIDTCWHRKSIIDRTAHRFTHKLGLRVKNIYRTIFPGNYR</sequence>
<evidence type="ECO:0000256" key="1">
    <source>
        <dbReference type="ARBA" id="ARBA00004167"/>
    </source>
</evidence>
<dbReference type="GeneID" id="105269820"/>
<evidence type="ECO:0000256" key="3">
    <source>
        <dbReference type="ARBA" id="ARBA00022676"/>
    </source>
</evidence>
<evidence type="ECO:0000256" key="7">
    <source>
        <dbReference type="ARBA" id="ARBA00023136"/>
    </source>
</evidence>
<comment type="similarity">
    <text evidence="2 8">Belongs to the glycosyltransferase 92 family.</text>
</comment>
<evidence type="ECO:0000256" key="5">
    <source>
        <dbReference type="ARBA" id="ARBA00022692"/>
    </source>
</evidence>
<keyword evidence="3 8" id="KW-0328">Glycosyltransferase</keyword>
<protein>
    <recommendedName>
        <fullName evidence="8">Glycosyltransferase family 92 protein</fullName>
        <ecNumber evidence="8">2.4.1.-</ecNumber>
    </recommendedName>
</protein>
<keyword evidence="4 8" id="KW-0808">Transferase</keyword>
<accession>A0A0C9RAC0</accession>
<keyword evidence="5 8" id="KW-0812">Transmembrane</keyword>
<evidence type="ECO:0000313" key="9">
    <source>
        <dbReference type="EMBL" id="JAG83141.1"/>
    </source>
</evidence>
<organism evidence="9">
    <name type="scientific">Fopius arisanus</name>
    <dbReference type="NCBI Taxonomy" id="64838"/>
    <lineage>
        <taxon>Eukaryota</taxon>
        <taxon>Metazoa</taxon>
        <taxon>Ecdysozoa</taxon>
        <taxon>Arthropoda</taxon>
        <taxon>Hexapoda</taxon>
        <taxon>Insecta</taxon>
        <taxon>Pterygota</taxon>
        <taxon>Neoptera</taxon>
        <taxon>Endopterygota</taxon>
        <taxon>Hymenoptera</taxon>
        <taxon>Apocrita</taxon>
        <taxon>Ichneumonoidea</taxon>
        <taxon>Braconidae</taxon>
        <taxon>Opiinae</taxon>
        <taxon>Fopius</taxon>
    </lineage>
</organism>
<reference evidence="9" key="1">
    <citation type="submission" date="2015-01" db="EMBL/GenBank/DDBJ databases">
        <title>Transcriptome Assembly of Fopius arisanus.</title>
        <authorList>
            <person name="Geib S."/>
        </authorList>
    </citation>
    <scope>NUCLEOTIDE SEQUENCE</scope>
</reference>
<dbReference type="GO" id="GO:0005737">
    <property type="term" value="C:cytoplasm"/>
    <property type="evidence" value="ECO:0007669"/>
    <property type="project" value="TreeGrafter"/>
</dbReference>